<protein>
    <submittedName>
        <fullName evidence="1">DUF2953 domain-containing protein</fullName>
    </submittedName>
</protein>
<sequence>MVIGLVIVLIVIGIAIILLCSRLKAVCTIKLNQKEQTLYLAIYLYRLPLLRRSVDLTERPAPEQSFQETLSLLHQFSNGAVQRMRDMRVITSLIFERIRFHKITWNTEAGTGKADTTGMITGGIWGIKGMVMGVLASNSTFTSEPSISVTPFFNQQRISSVFDCMISIRFGQAIYAFLKMIRKLSAKREVTT</sequence>
<gene>
    <name evidence="1" type="ORF">ACFSUO_12925</name>
</gene>
<comment type="caution">
    <text evidence="1">The sequence shown here is derived from an EMBL/GenBank/DDBJ whole genome shotgun (WGS) entry which is preliminary data.</text>
</comment>
<name>A0ABW5VBD3_9BACI</name>
<dbReference type="EMBL" id="JBHUNA010000030">
    <property type="protein sequence ID" value="MFD2761854.1"/>
    <property type="molecule type" value="Genomic_DNA"/>
</dbReference>
<proteinExistence type="predicted"/>
<dbReference type="InterPro" id="IPR021338">
    <property type="entry name" value="DUF2953"/>
</dbReference>
<keyword evidence="2" id="KW-1185">Reference proteome</keyword>
<dbReference type="Proteomes" id="UP001597502">
    <property type="component" value="Unassembled WGS sequence"/>
</dbReference>
<reference evidence="2" key="1">
    <citation type="journal article" date="2019" name="Int. J. Syst. Evol. Microbiol.">
        <title>The Global Catalogue of Microorganisms (GCM) 10K type strain sequencing project: providing services to taxonomists for standard genome sequencing and annotation.</title>
        <authorList>
            <consortium name="The Broad Institute Genomics Platform"/>
            <consortium name="The Broad Institute Genome Sequencing Center for Infectious Disease"/>
            <person name="Wu L."/>
            <person name="Ma J."/>
        </authorList>
    </citation>
    <scope>NUCLEOTIDE SEQUENCE [LARGE SCALE GENOMIC DNA]</scope>
    <source>
        <strain evidence="2">TISTR 1535</strain>
    </source>
</reference>
<dbReference type="RefSeq" id="WP_382394769.1">
    <property type="nucleotide sequence ID" value="NZ_JBHUNA010000030.1"/>
</dbReference>
<dbReference type="Pfam" id="PF11167">
    <property type="entry name" value="DUF2953"/>
    <property type="match status" value="1"/>
</dbReference>
<accession>A0ABW5VBD3</accession>
<organism evidence="1 2">
    <name type="scientific">Lentibacillus juripiscarius</name>
    <dbReference type="NCBI Taxonomy" id="257446"/>
    <lineage>
        <taxon>Bacteria</taxon>
        <taxon>Bacillati</taxon>
        <taxon>Bacillota</taxon>
        <taxon>Bacilli</taxon>
        <taxon>Bacillales</taxon>
        <taxon>Bacillaceae</taxon>
        <taxon>Lentibacillus</taxon>
    </lineage>
</organism>
<evidence type="ECO:0000313" key="2">
    <source>
        <dbReference type="Proteomes" id="UP001597502"/>
    </source>
</evidence>
<evidence type="ECO:0000313" key="1">
    <source>
        <dbReference type="EMBL" id="MFD2761854.1"/>
    </source>
</evidence>